<evidence type="ECO:0000259" key="1">
    <source>
        <dbReference type="PROSITE" id="PS51186"/>
    </source>
</evidence>
<dbReference type="InterPro" id="IPR000182">
    <property type="entry name" value="GNAT_dom"/>
</dbReference>
<dbReference type="CDD" id="cd04301">
    <property type="entry name" value="NAT_SF"/>
    <property type="match status" value="1"/>
</dbReference>
<gene>
    <name evidence="2" type="ORF">GCM10022207_71520</name>
</gene>
<dbReference type="EMBL" id="BAAAZA010000030">
    <property type="protein sequence ID" value="GAA3893320.1"/>
    <property type="molecule type" value="Genomic_DNA"/>
</dbReference>
<dbReference type="Gene3D" id="3.40.630.30">
    <property type="match status" value="1"/>
</dbReference>
<name>A0ABP7L6B8_9ACTN</name>
<dbReference type="Proteomes" id="UP001501563">
    <property type="component" value="Unassembled WGS sequence"/>
</dbReference>
<dbReference type="InterPro" id="IPR016181">
    <property type="entry name" value="Acyl_CoA_acyltransferase"/>
</dbReference>
<protein>
    <submittedName>
        <fullName evidence="2">GNAT family N-acetyltransferase</fullName>
    </submittedName>
</protein>
<feature type="domain" description="N-acetyltransferase" evidence="1">
    <location>
        <begin position="41"/>
        <end position="212"/>
    </location>
</feature>
<sequence>MSILWIIVCASDVRVGAPRVDERGSFVTLVLMTSSNALGFTQILDPDEITDELKQTLVDCWTEVSNAGGAAGFPFPPVDAAEVTAAFDRIIENLAPPTSRLLIALTDDTVAGWLNIRRDPHPPVSHWGTIHHVQTRLGVRGQGIGTALMRRVREVARDEMGLEQLHLAARGGVGLEEFYGRLGWKEIGRWPGALRLATDGDRDEVLMILSPL</sequence>
<proteinExistence type="predicted"/>
<dbReference type="Pfam" id="PF00583">
    <property type="entry name" value="Acetyltransf_1"/>
    <property type="match status" value="1"/>
</dbReference>
<evidence type="ECO:0000313" key="3">
    <source>
        <dbReference type="Proteomes" id="UP001501563"/>
    </source>
</evidence>
<evidence type="ECO:0000313" key="2">
    <source>
        <dbReference type="EMBL" id="GAA3893320.1"/>
    </source>
</evidence>
<comment type="caution">
    <text evidence="2">The sequence shown here is derived from an EMBL/GenBank/DDBJ whole genome shotgun (WGS) entry which is preliminary data.</text>
</comment>
<organism evidence="2 3">
    <name type="scientific">Streptomyces lannensis</name>
    <dbReference type="NCBI Taxonomy" id="766498"/>
    <lineage>
        <taxon>Bacteria</taxon>
        <taxon>Bacillati</taxon>
        <taxon>Actinomycetota</taxon>
        <taxon>Actinomycetes</taxon>
        <taxon>Kitasatosporales</taxon>
        <taxon>Streptomycetaceae</taxon>
        <taxon>Streptomyces</taxon>
    </lineage>
</organism>
<accession>A0ABP7L6B8</accession>
<dbReference type="SUPFAM" id="SSF55729">
    <property type="entry name" value="Acyl-CoA N-acyltransferases (Nat)"/>
    <property type="match status" value="1"/>
</dbReference>
<dbReference type="PROSITE" id="PS51186">
    <property type="entry name" value="GNAT"/>
    <property type="match status" value="1"/>
</dbReference>
<reference evidence="3" key="1">
    <citation type="journal article" date="2019" name="Int. J. Syst. Evol. Microbiol.">
        <title>The Global Catalogue of Microorganisms (GCM) 10K type strain sequencing project: providing services to taxonomists for standard genome sequencing and annotation.</title>
        <authorList>
            <consortium name="The Broad Institute Genomics Platform"/>
            <consortium name="The Broad Institute Genome Sequencing Center for Infectious Disease"/>
            <person name="Wu L."/>
            <person name="Ma J."/>
        </authorList>
    </citation>
    <scope>NUCLEOTIDE SEQUENCE [LARGE SCALE GENOMIC DNA]</scope>
    <source>
        <strain evidence="3">JCM 16578</strain>
    </source>
</reference>
<keyword evidence="3" id="KW-1185">Reference proteome</keyword>